<sequence>MIAIWKKEFIQSFRSIFSLITIGIFIAVSYYLSDFVTNSSLLTGIKFAEAGYVSGLVFLIYMMGFLFIFSLFHDTINRETESRTIRFLVTKTSRSSIIVGKLLGIFSYWFICLLASFSIIAFFSHEFYIKTFGSLFVMLAYIVSLCVLLSCLIPKRSMSMFIGLLISMAIPTFGLWSLFSEKLWLKIIKYMTPYHYMLEGGTWGWLVVLLFAAIMVGVSILSLQRRDL</sequence>
<gene>
    <name evidence="2" type="ORF">BG258_11355</name>
</gene>
<evidence type="ECO:0008006" key="4">
    <source>
        <dbReference type="Google" id="ProtNLM"/>
    </source>
</evidence>
<feature type="transmembrane region" description="Helical" evidence="1">
    <location>
        <begin position="12"/>
        <end position="32"/>
    </location>
</feature>
<evidence type="ECO:0000313" key="3">
    <source>
        <dbReference type="Proteomes" id="UP000094784"/>
    </source>
</evidence>
<comment type="caution">
    <text evidence="2">The sequence shown here is derived from an EMBL/GenBank/DDBJ whole genome shotgun (WGS) entry which is preliminary data.</text>
</comment>
<dbReference type="AlphaFoldDB" id="A0A1E4R7N4"/>
<dbReference type="EMBL" id="MECQ01000001">
    <property type="protein sequence ID" value="ODV56449.1"/>
    <property type="molecule type" value="Genomic_DNA"/>
</dbReference>
<feature type="transmembrane region" description="Helical" evidence="1">
    <location>
        <begin position="52"/>
        <end position="76"/>
    </location>
</feature>
<proteinExistence type="predicted"/>
<keyword evidence="1" id="KW-1133">Transmembrane helix</keyword>
<dbReference type="OrthoDB" id="2580477at2"/>
<evidence type="ECO:0000256" key="1">
    <source>
        <dbReference type="SAM" id="Phobius"/>
    </source>
</evidence>
<accession>A0A1E4R7N4</accession>
<protein>
    <recommendedName>
        <fullName evidence="4">ABC transporter permease</fullName>
    </recommendedName>
</protein>
<feature type="transmembrane region" description="Helical" evidence="1">
    <location>
        <begin position="203"/>
        <end position="223"/>
    </location>
</feature>
<name>A0A1E4R7N4_9BACI</name>
<keyword evidence="1" id="KW-0472">Membrane</keyword>
<reference evidence="2 3" key="1">
    <citation type="submission" date="2016-09" db="EMBL/GenBank/DDBJ databases">
        <title>Draft genome sequence of the soil isolate, Lysinibacillus fusiformis M5, a potential hypoxanthine producer.</title>
        <authorList>
            <person name="Gallegos-Monterrosa R."/>
            <person name="Maroti G."/>
            <person name="Balint B."/>
            <person name="Kovacs A.T."/>
        </authorList>
    </citation>
    <scope>NUCLEOTIDE SEQUENCE [LARGE SCALE GENOMIC DNA]</scope>
    <source>
        <strain evidence="2 3">M5</strain>
    </source>
</reference>
<evidence type="ECO:0000313" key="2">
    <source>
        <dbReference type="EMBL" id="ODV56449.1"/>
    </source>
</evidence>
<keyword evidence="1" id="KW-0812">Transmembrane</keyword>
<organism evidence="2 3">
    <name type="scientific">Lysinibacillus fusiformis</name>
    <dbReference type="NCBI Taxonomy" id="28031"/>
    <lineage>
        <taxon>Bacteria</taxon>
        <taxon>Bacillati</taxon>
        <taxon>Bacillota</taxon>
        <taxon>Bacilli</taxon>
        <taxon>Bacillales</taxon>
        <taxon>Bacillaceae</taxon>
        <taxon>Lysinibacillus</taxon>
    </lineage>
</organism>
<dbReference type="Proteomes" id="UP000094784">
    <property type="component" value="Unassembled WGS sequence"/>
</dbReference>
<dbReference type="RefSeq" id="WP_069481442.1">
    <property type="nucleotide sequence ID" value="NZ_KV766182.1"/>
</dbReference>
<feature type="transmembrane region" description="Helical" evidence="1">
    <location>
        <begin position="97"/>
        <end position="123"/>
    </location>
</feature>
<feature type="transmembrane region" description="Helical" evidence="1">
    <location>
        <begin position="160"/>
        <end position="179"/>
    </location>
</feature>
<feature type="transmembrane region" description="Helical" evidence="1">
    <location>
        <begin position="135"/>
        <end position="153"/>
    </location>
</feature>